<evidence type="ECO:0000256" key="5">
    <source>
        <dbReference type="ARBA" id="ARBA00022801"/>
    </source>
</evidence>
<dbReference type="GO" id="GO:0016052">
    <property type="term" value="P:carbohydrate catabolic process"/>
    <property type="evidence" value="ECO:0007669"/>
    <property type="project" value="InterPro"/>
</dbReference>
<comment type="similarity">
    <text evidence="2">Belongs to the glycosyl hydrolase 76 family.</text>
</comment>
<keyword evidence="4" id="KW-0732">Signal</keyword>
<proteinExistence type="inferred from homology"/>
<evidence type="ECO:0000256" key="3">
    <source>
        <dbReference type="ARBA" id="ARBA00012350"/>
    </source>
</evidence>
<dbReference type="InterPro" id="IPR005198">
    <property type="entry name" value="Glyco_hydro_76"/>
</dbReference>
<keyword evidence="5" id="KW-0378">Hydrolase</keyword>
<dbReference type="GO" id="GO:0009272">
    <property type="term" value="P:fungal-type cell wall biogenesis"/>
    <property type="evidence" value="ECO:0007669"/>
    <property type="project" value="TreeGrafter"/>
</dbReference>
<evidence type="ECO:0000256" key="7">
    <source>
        <dbReference type="ARBA" id="ARBA00023295"/>
    </source>
</evidence>
<dbReference type="InterPro" id="IPR008928">
    <property type="entry name" value="6-hairpin_glycosidase_sf"/>
</dbReference>
<keyword evidence="7" id="KW-0326">Glycosidase</keyword>
<dbReference type="AlphaFoldDB" id="A0A060BWV9"/>
<comment type="catalytic activity">
    <reaction evidence="1">
        <text>Random hydrolysis of (1-&gt;6)-alpha-D-mannosidic linkages in unbranched (1-&gt;6)-mannans.</text>
        <dbReference type="EC" id="3.2.1.101"/>
    </reaction>
</comment>
<dbReference type="EMBL" id="KF120150">
    <property type="protein sequence ID" value="AIA87419.1"/>
    <property type="molecule type" value="Genomic_DNA"/>
</dbReference>
<reference evidence="8" key="1">
    <citation type="journal article" date="2013" name="Environ. Microbiol.">
        <title>Seasonally variable intestinal metagenomes of the red palm weevil (Rhynchophorus ferrugineus).</title>
        <authorList>
            <person name="Jia S."/>
            <person name="Zhang X."/>
            <person name="Zhang G."/>
            <person name="Yin A."/>
            <person name="Zhang S."/>
            <person name="Li F."/>
            <person name="Wang L."/>
            <person name="Zhao D."/>
            <person name="Yun Q."/>
            <person name="Tala"/>
            <person name="Wang J."/>
            <person name="Sun G."/>
            <person name="Baabdullah M."/>
            <person name="Yu X."/>
            <person name="Hu S."/>
            <person name="Al-Mssallem I.S."/>
            <person name="Yu J."/>
        </authorList>
    </citation>
    <scope>NUCLEOTIDE SEQUENCE</scope>
</reference>
<evidence type="ECO:0000256" key="6">
    <source>
        <dbReference type="ARBA" id="ARBA00023180"/>
    </source>
</evidence>
<evidence type="ECO:0000256" key="2">
    <source>
        <dbReference type="ARBA" id="ARBA00009699"/>
    </source>
</evidence>
<keyword evidence="6" id="KW-0325">Glycoprotein</keyword>
<dbReference type="InterPro" id="IPR014480">
    <property type="entry name" value="Mannan-1_6-alpha_mannosidase"/>
</dbReference>
<organism evidence="8">
    <name type="scientific">uncultured Aspergillus</name>
    <dbReference type="NCBI Taxonomy" id="246267"/>
    <lineage>
        <taxon>Eukaryota</taxon>
        <taxon>Fungi</taxon>
        <taxon>Dikarya</taxon>
        <taxon>Ascomycota</taxon>
        <taxon>Pezizomycotina</taxon>
        <taxon>Eurotiomycetes</taxon>
        <taxon>Eurotiomycetidae</taxon>
        <taxon>Eurotiales</taxon>
        <taxon>Aspergillaceae</taxon>
        <taxon>environmental samples</taxon>
    </lineage>
</organism>
<evidence type="ECO:0000256" key="1">
    <source>
        <dbReference type="ARBA" id="ARBA00001452"/>
    </source>
</evidence>
<dbReference type="EC" id="3.2.1.101" evidence="3"/>
<evidence type="ECO:0000256" key="4">
    <source>
        <dbReference type="ARBA" id="ARBA00022729"/>
    </source>
</evidence>
<dbReference type="PANTHER" id="PTHR12145:SF36">
    <property type="entry name" value="MANNAN ENDO-1,6-ALPHA-MANNOSIDASE DCW1"/>
    <property type="match status" value="1"/>
</dbReference>
<accession>A0A060BWV9</accession>
<dbReference type="Pfam" id="PF03663">
    <property type="entry name" value="Glyco_hydro_76"/>
    <property type="match status" value="1"/>
</dbReference>
<protein>
    <recommendedName>
        <fullName evidence="3">mannan endo-1,6-alpha-mannosidase</fullName>
        <ecNumber evidence="3">3.2.1.101</ecNumber>
    </recommendedName>
</protein>
<dbReference type="Gene3D" id="1.50.10.20">
    <property type="match status" value="1"/>
</dbReference>
<dbReference type="SUPFAM" id="SSF48208">
    <property type="entry name" value="Six-hairpin glycosidases"/>
    <property type="match status" value="1"/>
</dbReference>
<name>A0A060BWV9_9EURO</name>
<evidence type="ECO:0000313" key="8">
    <source>
        <dbReference type="EMBL" id="AIA87419.1"/>
    </source>
</evidence>
<sequence>MATRRAKYPGKLPENWWQSAILFDTMIRYWHFTGDASNNAAVSQGMYHQAGDDSDYMSSDARAHISNVDQAYWGLAAITAAELDFPAESKQPAWANSAQNVFDELVYRWDEGACKGGLRWQIWPYRRGLHEEDGLG</sequence>
<dbReference type="GO" id="GO:0008496">
    <property type="term" value="F:mannan endo-1,6-alpha-mannosidase activity"/>
    <property type="evidence" value="ECO:0007669"/>
    <property type="project" value="UniProtKB-EC"/>
</dbReference>
<dbReference type="PANTHER" id="PTHR12145">
    <property type="entry name" value="MANNAN ENDO-1,6-ALPHA-MANNOSIDASE DCW1"/>
    <property type="match status" value="1"/>
</dbReference>